<dbReference type="OrthoDB" id="7605626at2"/>
<dbReference type="Pfam" id="PF06114">
    <property type="entry name" value="Peptidase_M78"/>
    <property type="match status" value="1"/>
</dbReference>
<feature type="domain" description="IrrE N-terminal-like" evidence="1">
    <location>
        <begin position="173"/>
        <end position="235"/>
    </location>
</feature>
<dbReference type="RefSeq" id="WP_061168786.1">
    <property type="nucleotide sequence ID" value="NZ_FCOA02000011.1"/>
</dbReference>
<evidence type="ECO:0000313" key="2">
    <source>
        <dbReference type="EMBL" id="SAK68822.1"/>
    </source>
</evidence>
<protein>
    <recommendedName>
        <fullName evidence="1">IrrE N-terminal-like domain-containing protein</fullName>
    </recommendedName>
</protein>
<dbReference type="EMBL" id="FCOA02000011">
    <property type="protein sequence ID" value="SAK68822.1"/>
    <property type="molecule type" value="Genomic_DNA"/>
</dbReference>
<proteinExistence type="predicted"/>
<gene>
    <name evidence="2" type="ORF">AWB79_03614</name>
</gene>
<dbReference type="AlphaFoldDB" id="A0A158BFI0"/>
<dbReference type="STRING" id="1777140.AWB79_03614"/>
<evidence type="ECO:0000259" key="1">
    <source>
        <dbReference type="Pfam" id="PF06114"/>
    </source>
</evidence>
<sequence length="291" mass="33183">MPDDTMPATLPPRDADVLVQIERSLLDRMLADSTLYRNGPEFRALLDFVVKLRNFAPFNAMLLQIQRPGLRHAASARDWRERFGRYPKEDARPLLILWPFGPVALVYDAEDTEGHPLPGYGAPIFEAVGPITPEIMLPFETILARKNITVHWYDGSPDDAGYIESEPRVSVDDATRRYRLGINVRHHPAVQFATLAHELGHLFLGHLKADPLLRIQERPRLHEHQCEIEAESVAYLVCHRNGVMPRSERYLAHFVEGKQDVRSLDLYAIMRAAGQIETLLGLTIPTRFDRN</sequence>
<dbReference type="InterPro" id="IPR010359">
    <property type="entry name" value="IrrE_HExxH"/>
</dbReference>
<name>A0A158BFI0_9BURK</name>
<accession>A0A158BFI0</accession>
<evidence type="ECO:0000313" key="3">
    <source>
        <dbReference type="Proteomes" id="UP000054851"/>
    </source>
</evidence>
<organism evidence="2 3">
    <name type="scientific">Caballeronia hypogeia</name>
    <dbReference type="NCBI Taxonomy" id="1777140"/>
    <lineage>
        <taxon>Bacteria</taxon>
        <taxon>Pseudomonadati</taxon>
        <taxon>Pseudomonadota</taxon>
        <taxon>Betaproteobacteria</taxon>
        <taxon>Burkholderiales</taxon>
        <taxon>Burkholderiaceae</taxon>
        <taxon>Caballeronia</taxon>
    </lineage>
</organism>
<keyword evidence="3" id="KW-1185">Reference proteome</keyword>
<dbReference type="Proteomes" id="UP000054851">
    <property type="component" value="Unassembled WGS sequence"/>
</dbReference>
<dbReference type="Gene3D" id="1.10.10.2910">
    <property type="match status" value="1"/>
</dbReference>
<comment type="caution">
    <text evidence="2">The sequence shown here is derived from an EMBL/GenBank/DDBJ whole genome shotgun (WGS) entry which is preliminary data.</text>
</comment>
<reference evidence="2" key="1">
    <citation type="submission" date="2016-01" db="EMBL/GenBank/DDBJ databases">
        <authorList>
            <person name="Peeters C."/>
        </authorList>
    </citation>
    <scope>NUCLEOTIDE SEQUENCE</scope>
    <source>
        <strain evidence="2">LMG 29322</strain>
    </source>
</reference>